<dbReference type="InterPro" id="IPR003010">
    <property type="entry name" value="C-N_Hydrolase"/>
</dbReference>
<dbReference type="Pfam" id="PF00795">
    <property type="entry name" value="CN_hydrolase"/>
    <property type="match status" value="1"/>
</dbReference>
<dbReference type="SUPFAM" id="SSF56317">
    <property type="entry name" value="Carbon-nitrogen hydrolase"/>
    <property type="match status" value="1"/>
</dbReference>
<evidence type="ECO:0000313" key="3">
    <source>
        <dbReference type="EMBL" id="SDU11205.1"/>
    </source>
</evidence>
<dbReference type="InterPro" id="IPR036526">
    <property type="entry name" value="C-N_Hydrolase_sf"/>
</dbReference>
<feature type="domain" description="CN hydrolase" evidence="2">
    <location>
        <begin position="114"/>
        <end position="377"/>
    </location>
</feature>
<protein>
    <submittedName>
        <fullName evidence="3">Predicted amidohydrolase</fullName>
    </submittedName>
</protein>
<dbReference type="STRING" id="364197.SAMN05216296_1835"/>
<reference evidence="4" key="1">
    <citation type="submission" date="2016-10" db="EMBL/GenBank/DDBJ databases">
        <authorList>
            <person name="Varghese N."/>
            <person name="Submissions S."/>
        </authorList>
    </citation>
    <scope>NUCLEOTIDE SEQUENCE [LARGE SCALE GENOMIC DNA]</scope>
    <source>
        <strain evidence="4">DSM 17875</strain>
    </source>
</reference>
<dbReference type="Gene3D" id="3.60.110.10">
    <property type="entry name" value="Carbon-nitrogen hydrolase"/>
    <property type="match status" value="1"/>
</dbReference>
<organism evidence="3 4">
    <name type="scientific">Pseudomonas pohangensis</name>
    <dbReference type="NCBI Taxonomy" id="364197"/>
    <lineage>
        <taxon>Bacteria</taxon>
        <taxon>Pseudomonadati</taxon>
        <taxon>Pseudomonadota</taxon>
        <taxon>Gammaproteobacteria</taxon>
        <taxon>Pseudomonadales</taxon>
        <taxon>Pseudomonadaceae</taxon>
        <taxon>Pseudomonas</taxon>
    </lineage>
</organism>
<name>A0A1H2FV45_9PSED</name>
<dbReference type="EMBL" id="LT629785">
    <property type="protein sequence ID" value="SDU11205.1"/>
    <property type="molecule type" value="Genomic_DNA"/>
</dbReference>
<dbReference type="PROSITE" id="PS50263">
    <property type="entry name" value="CN_HYDROLASE"/>
    <property type="match status" value="1"/>
</dbReference>
<evidence type="ECO:0000259" key="2">
    <source>
        <dbReference type="PROSITE" id="PS50263"/>
    </source>
</evidence>
<sequence length="377" mass="40390">MRKALKYLLAILLAGIVAGYAAWTQYRPAGMFLSDLRSEIALNQGTPGEHGNLLGIQPELFPNDYRSPLLLRRKLAAYLEQARRDGLLNDKTIVVFPEHIGTWLVASGEKNQVYTASSVSEAMAWLAASNPLQVLKALFAAKGQDRLADALFRMKAEQMAHDYQTLFGGLASEYGITLVAGSIVLPEPRVEDGRLLAGDGPLFNVSQVFGSDGQPIGQPQRKVVPIIDEQGFTAAAGAEQLSVVNTPAGRLGVLVCADSWFPQNYQALADGQVDLLAVPAFLTGNGSWDKPWGGYNGAATPADVQIKAGELSEGEAWQRLAMAGRIGQSGARAGITVFMRGQLWDMGSDGHSLVANPAGHALAPDDRGARLINLWLE</sequence>
<dbReference type="GO" id="GO:0016811">
    <property type="term" value="F:hydrolase activity, acting on carbon-nitrogen (but not peptide) bonds, in linear amides"/>
    <property type="evidence" value="ECO:0007669"/>
    <property type="project" value="TreeGrafter"/>
</dbReference>
<dbReference type="PANTHER" id="PTHR43674:SF13">
    <property type="entry name" value="CN HYDROLASE DOMAIN-CONTAINING PROTEIN"/>
    <property type="match status" value="1"/>
</dbReference>
<dbReference type="InterPro" id="IPR050345">
    <property type="entry name" value="Aliph_Amidase/BUP"/>
</dbReference>
<dbReference type="AlphaFoldDB" id="A0A1H2FV45"/>
<evidence type="ECO:0000313" key="4">
    <source>
        <dbReference type="Proteomes" id="UP000243232"/>
    </source>
</evidence>
<evidence type="ECO:0000256" key="1">
    <source>
        <dbReference type="ARBA" id="ARBA00022801"/>
    </source>
</evidence>
<dbReference type="RefSeq" id="WP_090194365.1">
    <property type="nucleotide sequence ID" value="NZ_LT629785.1"/>
</dbReference>
<dbReference type="Proteomes" id="UP000243232">
    <property type="component" value="Chromosome I"/>
</dbReference>
<keyword evidence="4" id="KW-1185">Reference proteome</keyword>
<proteinExistence type="predicted"/>
<accession>A0A1H2FV45</accession>
<dbReference type="PANTHER" id="PTHR43674">
    <property type="entry name" value="NITRILASE C965.09-RELATED"/>
    <property type="match status" value="1"/>
</dbReference>
<gene>
    <name evidence="3" type="ORF">SAMN05216296_1835</name>
</gene>
<dbReference type="OrthoDB" id="6930495at2"/>
<keyword evidence="1 3" id="KW-0378">Hydrolase</keyword>